<evidence type="ECO:0000256" key="3">
    <source>
        <dbReference type="ARBA" id="ARBA00022630"/>
    </source>
</evidence>
<comment type="similarity">
    <text evidence="2">Belongs to the FAD-binding oxidoreductase/transferase type 4 family.</text>
</comment>
<keyword evidence="4" id="KW-0274">FAD</keyword>
<dbReference type="InterPro" id="IPR036318">
    <property type="entry name" value="FAD-bd_PCMH-like_sf"/>
</dbReference>
<dbReference type="PANTHER" id="PTHR42934:SF2">
    <property type="entry name" value="GLYCOLATE OXIDASE SUBUNIT GLCD"/>
    <property type="match status" value="1"/>
</dbReference>
<dbReference type="AlphaFoldDB" id="A0A316A7N7"/>
<reference evidence="7 8" key="1">
    <citation type="submission" date="2018-03" db="EMBL/GenBank/DDBJ databases">
        <title>Genomic Encyclopedia of Archaeal and Bacterial Type Strains, Phase II (KMG-II): from individual species to whole genera.</title>
        <authorList>
            <person name="Goeker M."/>
        </authorList>
    </citation>
    <scope>NUCLEOTIDE SEQUENCE [LARGE SCALE GENOMIC DNA]</scope>
    <source>
        <strain evidence="7 8">DSM 44889</strain>
    </source>
</reference>
<dbReference type="GO" id="GO:0071949">
    <property type="term" value="F:FAD binding"/>
    <property type="evidence" value="ECO:0007669"/>
    <property type="project" value="InterPro"/>
</dbReference>
<dbReference type="Gene3D" id="3.30.70.2740">
    <property type="match status" value="1"/>
</dbReference>
<evidence type="ECO:0000256" key="4">
    <source>
        <dbReference type="ARBA" id="ARBA00022827"/>
    </source>
</evidence>
<evidence type="ECO:0000313" key="8">
    <source>
        <dbReference type="Proteomes" id="UP000245469"/>
    </source>
</evidence>
<keyword evidence="5" id="KW-0560">Oxidoreductase</keyword>
<evidence type="ECO:0000256" key="2">
    <source>
        <dbReference type="ARBA" id="ARBA00008000"/>
    </source>
</evidence>
<dbReference type="PANTHER" id="PTHR42934">
    <property type="entry name" value="GLYCOLATE OXIDASE SUBUNIT GLCD"/>
    <property type="match status" value="1"/>
</dbReference>
<dbReference type="Gene3D" id="3.30.465.10">
    <property type="match status" value="1"/>
</dbReference>
<dbReference type="InterPro" id="IPR004113">
    <property type="entry name" value="FAD-bd_oxidored_4_C"/>
</dbReference>
<dbReference type="PROSITE" id="PS51387">
    <property type="entry name" value="FAD_PCMH"/>
    <property type="match status" value="1"/>
</dbReference>
<dbReference type="GO" id="GO:0016491">
    <property type="term" value="F:oxidoreductase activity"/>
    <property type="evidence" value="ECO:0007669"/>
    <property type="project" value="UniProtKB-KW"/>
</dbReference>
<dbReference type="InterPro" id="IPR016171">
    <property type="entry name" value="Vanillyl_alc_oxidase_C-sub2"/>
</dbReference>
<accession>A0A316A7N7</accession>
<gene>
    <name evidence="7" type="ORF">BXY45_10925</name>
</gene>
<dbReference type="EMBL" id="QGDQ01000009">
    <property type="protein sequence ID" value="PWJ53946.1"/>
    <property type="molecule type" value="Genomic_DNA"/>
</dbReference>
<dbReference type="Pfam" id="PF01565">
    <property type="entry name" value="FAD_binding_4"/>
    <property type="match status" value="1"/>
</dbReference>
<dbReference type="InterPro" id="IPR051914">
    <property type="entry name" value="FAD-linked_OxidoTrans_Type4"/>
</dbReference>
<dbReference type="SUPFAM" id="SSF55103">
    <property type="entry name" value="FAD-linked oxidases, C-terminal domain"/>
    <property type="match status" value="1"/>
</dbReference>
<dbReference type="Pfam" id="PF02913">
    <property type="entry name" value="FAD-oxidase_C"/>
    <property type="match status" value="1"/>
</dbReference>
<dbReference type="SUPFAM" id="SSF56176">
    <property type="entry name" value="FAD-binding/transporter-associated domain-like"/>
    <property type="match status" value="1"/>
</dbReference>
<keyword evidence="3" id="KW-0285">Flavoprotein</keyword>
<dbReference type="Gene3D" id="1.10.45.10">
    <property type="entry name" value="Vanillyl-alcohol Oxidase, Chain A, domain 4"/>
    <property type="match status" value="1"/>
</dbReference>
<dbReference type="InterPro" id="IPR016164">
    <property type="entry name" value="FAD-linked_Oxase-like_C"/>
</dbReference>
<dbReference type="InterPro" id="IPR016166">
    <property type="entry name" value="FAD-bd_PCMH"/>
</dbReference>
<dbReference type="RefSeq" id="WP_109773956.1">
    <property type="nucleotide sequence ID" value="NZ_QGDQ01000009.1"/>
</dbReference>
<dbReference type="FunFam" id="3.30.70.2740:FF:000001">
    <property type="entry name" value="D-lactate dehydrogenase mitochondrial"/>
    <property type="match status" value="1"/>
</dbReference>
<dbReference type="Proteomes" id="UP000245469">
    <property type="component" value="Unassembled WGS sequence"/>
</dbReference>
<evidence type="ECO:0000256" key="5">
    <source>
        <dbReference type="ARBA" id="ARBA00023002"/>
    </source>
</evidence>
<evidence type="ECO:0000259" key="6">
    <source>
        <dbReference type="PROSITE" id="PS51387"/>
    </source>
</evidence>
<protein>
    <submittedName>
        <fullName evidence="7">Glycolate oxidase</fullName>
    </submittedName>
</protein>
<evidence type="ECO:0000313" key="7">
    <source>
        <dbReference type="EMBL" id="PWJ53946.1"/>
    </source>
</evidence>
<dbReference type="InterPro" id="IPR016169">
    <property type="entry name" value="FAD-bd_PCMH_sub2"/>
</dbReference>
<name>A0A316A7N7_9ACTN</name>
<proteinExistence type="inferred from homology"/>
<evidence type="ECO:0000256" key="1">
    <source>
        <dbReference type="ARBA" id="ARBA00001974"/>
    </source>
</evidence>
<organism evidence="7 8">
    <name type="scientific">Quadrisphaera granulorum</name>
    <dbReference type="NCBI Taxonomy" id="317664"/>
    <lineage>
        <taxon>Bacteria</taxon>
        <taxon>Bacillati</taxon>
        <taxon>Actinomycetota</taxon>
        <taxon>Actinomycetes</taxon>
        <taxon>Kineosporiales</taxon>
        <taxon>Kineosporiaceae</taxon>
        <taxon>Quadrisphaera</taxon>
    </lineage>
</organism>
<keyword evidence="8" id="KW-1185">Reference proteome</keyword>
<comment type="cofactor">
    <cofactor evidence="1">
        <name>FAD</name>
        <dbReference type="ChEBI" id="CHEBI:57692"/>
    </cofactor>
</comment>
<comment type="caution">
    <text evidence="7">The sequence shown here is derived from an EMBL/GenBank/DDBJ whole genome shotgun (WGS) entry which is preliminary data.</text>
</comment>
<sequence>MHVSADRLVAALVEVLPADAVLVDDAALTAAGRDTAPLHAARPDVVVEPSSTAEVVAVVRTTAALDAPVTVRGAGSGLAGAAVPSRGGVVLSTRRMARVLEVSRPELLAVAQPGVVLTDLDAAADEHGLRYAPDPASSAWATLGGSAATSAGGLRGLKHGTTREAVLGLEVVLADGEVIRTGGRLRKDVAGYDLTRLLVGSEGTLGVITELIVALQPVPQTSSTGVAVFDDLEAASRAVTAVLAAGVVPATLEFLDHRSITAVEDAAHLGLDTTAGALLIFGDDGDASAVQRSLEQIAQVCAAGGGRDVVVAEGAAQAEDLLAARRCALPALQRLAPVADLGDVGVPRPHLAQAVHRIGEATRGRGLDVAVFGHAGDGNLHPVLCYDPSDDGAADAARATWGEVYRTALELGGTITGEHGVGLAKLPYLELQRGSAQTALYRRLKAAFDPGGLFPAGA</sequence>
<dbReference type="InterPro" id="IPR006094">
    <property type="entry name" value="Oxid_FAD_bind_N"/>
</dbReference>
<dbReference type="OrthoDB" id="9770306at2"/>
<feature type="domain" description="FAD-binding PCMH-type" evidence="6">
    <location>
        <begin position="39"/>
        <end position="218"/>
    </location>
</feature>